<feature type="compositionally biased region" description="Basic and acidic residues" evidence="1">
    <location>
        <begin position="446"/>
        <end position="467"/>
    </location>
</feature>
<reference evidence="3" key="1">
    <citation type="journal article" date="2021" name="Sci. Rep.">
        <title>Diploid genomic architecture of Nitzschia inconspicua, an elite biomass production diatom.</title>
        <authorList>
            <person name="Oliver A."/>
            <person name="Podell S."/>
            <person name="Pinowska A."/>
            <person name="Traller J.C."/>
            <person name="Smith S.R."/>
            <person name="McClure R."/>
            <person name="Beliaev A."/>
            <person name="Bohutskyi P."/>
            <person name="Hill E.A."/>
            <person name="Rabines A."/>
            <person name="Zheng H."/>
            <person name="Allen L.Z."/>
            <person name="Kuo A."/>
            <person name="Grigoriev I.V."/>
            <person name="Allen A.E."/>
            <person name="Hazlebeck D."/>
            <person name="Allen E.E."/>
        </authorList>
    </citation>
    <scope>NUCLEOTIDE SEQUENCE</scope>
    <source>
        <strain evidence="3">Hildebrandi</strain>
    </source>
</reference>
<evidence type="ECO:0000313" key="4">
    <source>
        <dbReference type="EMBL" id="KAG7353070.1"/>
    </source>
</evidence>
<feature type="region of interest" description="Disordered" evidence="1">
    <location>
        <begin position="303"/>
        <end position="323"/>
    </location>
</feature>
<protein>
    <submittedName>
        <fullName evidence="3">Isochorismatase family protein</fullName>
    </submittedName>
</protein>
<organism evidence="3 5">
    <name type="scientific">Nitzschia inconspicua</name>
    <dbReference type="NCBI Taxonomy" id="303405"/>
    <lineage>
        <taxon>Eukaryota</taxon>
        <taxon>Sar</taxon>
        <taxon>Stramenopiles</taxon>
        <taxon>Ochrophyta</taxon>
        <taxon>Bacillariophyta</taxon>
        <taxon>Bacillariophyceae</taxon>
        <taxon>Bacillariophycidae</taxon>
        <taxon>Bacillariales</taxon>
        <taxon>Bacillariaceae</taxon>
        <taxon>Nitzschia</taxon>
    </lineage>
</organism>
<reference evidence="3" key="2">
    <citation type="submission" date="2021-04" db="EMBL/GenBank/DDBJ databases">
        <authorList>
            <person name="Podell S."/>
        </authorList>
    </citation>
    <scope>NUCLEOTIDE SEQUENCE</scope>
    <source>
        <strain evidence="3">Hildebrandi</strain>
    </source>
</reference>
<feature type="region of interest" description="Disordered" evidence="1">
    <location>
        <begin position="360"/>
        <end position="467"/>
    </location>
</feature>
<dbReference type="InterPro" id="IPR050272">
    <property type="entry name" value="Isochorismatase-like_hydrls"/>
</dbReference>
<dbReference type="AlphaFoldDB" id="A0A9K3P8L2"/>
<keyword evidence="5" id="KW-1185">Reference proteome</keyword>
<gene>
    <name evidence="4" type="ORF">IV203_009118</name>
    <name evidence="3" type="ORF">IV203_011133</name>
</gene>
<feature type="region of interest" description="Disordered" evidence="1">
    <location>
        <begin position="263"/>
        <end position="283"/>
    </location>
</feature>
<dbReference type="OrthoDB" id="53975at2759"/>
<dbReference type="Pfam" id="PF00857">
    <property type="entry name" value="Isochorismatase"/>
    <property type="match status" value="1"/>
</dbReference>
<feature type="compositionally biased region" description="Basic and acidic residues" evidence="1">
    <location>
        <begin position="185"/>
        <end position="219"/>
    </location>
</feature>
<evidence type="ECO:0000256" key="1">
    <source>
        <dbReference type="SAM" id="MobiDB-lite"/>
    </source>
</evidence>
<dbReference type="EMBL" id="JAGRRH010000017">
    <property type="protein sequence ID" value="KAG7353070.1"/>
    <property type="molecule type" value="Genomic_DNA"/>
</dbReference>
<dbReference type="InterPro" id="IPR000868">
    <property type="entry name" value="Isochorismatase-like_dom"/>
</dbReference>
<name>A0A9K3P8L2_9STRA</name>
<accession>A0A9K3P8L2</accession>
<evidence type="ECO:0000313" key="3">
    <source>
        <dbReference type="EMBL" id="KAG7338503.1"/>
    </source>
</evidence>
<feature type="domain" description="Isochorismatase-like" evidence="2">
    <location>
        <begin position="59"/>
        <end position="163"/>
    </location>
</feature>
<dbReference type="Proteomes" id="UP000693970">
    <property type="component" value="Unassembled WGS sequence"/>
</dbReference>
<feature type="region of interest" description="Disordered" evidence="1">
    <location>
        <begin position="178"/>
        <end position="219"/>
    </location>
</feature>
<comment type="caution">
    <text evidence="3">The sequence shown here is derived from an EMBL/GenBank/DDBJ whole genome shotgun (WGS) entry which is preliminary data.</text>
</comment>
<evidence type="ECO:0000313" key="5">
    <source>
        <dbReference type="Proteomes" id="UP000693970"/>
    </source>
</evidence>
<proteinExistence type="predicted"/>
<dbReference type="PANTHER" id="PTHR43540">
    <property type="entry name" value="PEROXYUREIDOACRYLATE/UREIDOACRYLATE AMIDOHYDROLASE-RELATED"/>
    <property type="match status" value="1"/>
</dbReference>
<dbReference type="EMBL" id="JAGRRH010000055">
    <property type="protein sequence ID" value="KAG7338503.1"/>
    <property type="molecule type" value="Genomic_DNA"/>
</dbReference>
<evidence type="ECO:0000259" key="2">
    <source>
        <dbReference type="Pfam" id="PF00857"/>
    </source>
</evidence>
<sequence>MSSQGNAAPRPGLIILDMSNDDWAEISYIKYDIVGNILQLAQSDFFQLCIESKKSIPKLKALSKGPKLVDALQKINGLQHVSKKMESAVQDSSLLETLQKSGITHVCICGTSTDTSVLNTAKDLVANGFHIFVVMDATASKEGTSAHETGLQAISSQLGADVVVSVDDLLGDDEDAAAGTQLTEESQRKDTTISPEAPKKPLSEMTDAERAEEMRRRDAEKLAARKKKFDAARFAHIEKANAKAQEQEEVFKKRIEEKRIPGAKYTPSSTATPVDTGKKVQPPCDTRKGWKLIYKKKDPPVVNIEPSKPLPPLAGKNERPDNVRQAVTPGWAAVDKKNERPHTYVHSSNLDCKGLAHSAPSPVNPTGQKFIPHDEPSYKKVGYGASGGSKPQMDGVSVLSKISGLQGNDPAKKLQGPRSMAMAKVKESKSESFDAQGNLIRTITRHITDPDGKKRTETEIFEIPKKN</sequence>